<dbReference type="EMBL" id="JAOTJC010000002">
    <property type="protein sequence ID" value="MCU7553052.1"/>
    <property type="molecule type" value="Genomic_DNA"/>
</dbReference>
<accession>A0ABT2VJV1</accession>
<dbReference type="Pfam" id="PF01590">
    <property type="entry name" value="GAF"/>
    <property type="match status" value="1"/>
</dbReference>
<evidence type="ECO:0000313" key="3">
    <source>
        <dbReference type="Proteomes" id="UP001209257"/>
    </source>
</evidence>
<dbReference type="InterPro" id="IPR029016">
    <property type="entry name" value="GAF-like_dom_sf"/>
</dbReference>
<feature type="domain" description="GAF" evidence="1">
    <location>
        <begin position="25"/>
        <end position="167"/>
    </location>
</feature>
<evidence type="ECO:0000259" key="1">
    <source>
        <dbReference type="SMART" id="SM00065"/>
    </source>
</evidence>
<protein>
    <submittedName>
        <fullName evidence="2">GAF domain-containing protein</fullName>
    </submittedName>
</protein>
<gene>
    <name evidence="2" type="ORF">OCL06_00410</name>
</gene>
<dbReference type="RefSeq" id="WP_262991743.1">
    <property type="nucleotide sequence ID" value="NZ_JAOTJC010000002.1"/>
</dbReference>
<dbReference type="PANTHER" id="PTHR43102:SF2">
    <property type="entry name" value="GAF DOMAIN-CONTAINING PROTEIN"/>
    <property type="match status" value="1"/>
</dbReference>
<dbReference type="InterPro" id="IPR003018">
    <property type="entry name" value="GAF"/>
</dbReference>
<name>A0ABT2VJV1_9ALTE</name>
<proteinExistence type="predicted"/>
<comment type="caution">
    <text evidence="2">The sequence shown here is derived from an EMBL/GenBank/DDBJ whole genome shotgun (WGS) entry which is preliminary data.</text>
</comment>
<organism evidence="2 3">
    <name type="scientific">Alteromonas salexigens</name>
    <dbReference type="NCBI Taxonomy" id="2982530"/>
    <lineage>
        <taxon>Bacteria</taxon>
        <taxon>Pseudomonadati</taxon>
        <taxon>Pseudomonadota</taxon>
        <taxon>Gammaproteobacteria</taxon>
        <taxon>Alteromonadales</taxon>
        <taxon>Alteromonadaceae</taxon>
        <taxon>Alteromonas/Salinimonas group</taxon>
        <taxon>Alteromonas</taxon>
    </lineage>
</organism>
<sequence>MKYPTHPQESQRLQALLDLNLLDSPPDSRFDAITNAAQTHFNSKSALISLVAEDRQWFKSKQGLAADETPRNVSFCTYAIAEEHYLIVPDALADDRFANNPLVRGEPFIRAYAGVILHSPGGYEIGTLCLLYDTPQTFSDDDIAILCKFAELAEALIQEDAAGSSASK</sequence>
<dbReference type="Proteomes" id="UP001209257">
    <property type="component" value="Unassembled WGS sequence"/>
</dbReference>
<reference evidence="3" key="1">
    <citation type="submission" date="2023-07" db="EMBL/GenBank/DDBJ databases">
        <title>Study on multiphase classification of strain Alteromonas salexigens isolated from the Yellow Sea.</title>
        <authorList>
            <person name="Sun L."/>
        </authorList>
    </citation>
    <scope>NUCLEOTIDE SEQUENCE [LARGE SCALE GENOMIC DNA]</scope>
    <source>
        <strain evidence="3">ASW11-19</strain>
    </source>
</reference>
<dbReference type="SMART" id="SM00065">
    <property type="entry name" value="GAF"/>
    <property type="match status" value="1"/>
</dbReference>
<dbReference type="Gene3D" id="3.30.450.40">
    <property type="match status" value="1"/>
</dbReference>
<evidence type="ECO:0000313" key="2">
    <source>
        <dbReference type="EMBL" id="MCU7553052.1"/>
    </source>
</evidence>
<dbReference type="PANTHER" id="PTHR43102">
    <property type="entry name" value="SLR1143 PROTEIN"/>
    <property type="match status" value="1"/>
</dbReference>
<keyword evidence="3" id="KW-1185">Reference proteome</keyword>
<dbReference type="SUPFAM" id="SSF55781">
    <property type="entry name" value="GAF domain-like"/>
    <property type="match status" value="1"/>
</dbReference>